<dbReference type="Proteomes" id="UP000325008">
    <property type="component" value="Unassembled WGS sequence"/>
</dbReference>
<dbReference type="OrthoDB" id="20681at2759"/>
<keyword evidence="4" id="KW-1185">Reference proteome</keyword>
<dbReference type="InterPro" id="IPR007523">
    <property type="entry name" value="NDUFAF3/AAMDC"/>
</dbReference>
<dbReference type="AlphaFoldDB" id="A0A5C3FYT0"/>
<dbReference type="SUPFAM" id="SSF64076">
    <property type="entry name" value="MTH938-like"/>
    <property type="match status" value="1"/>
</dbReference>
<dbReference type="InterPro" id="IPR036748">
    <property type="entry name" value="MTH938-like_sf"/>
</dbReference>
<protein>
    <recommendedName>
        <fullName evidence="5">NADH dehydrogenase [ubiquinone] 1 alpha subcomplex assembly factor 3</fullName>
    </recommendedName>
</protein>
<reference evidence="3" key="1">
    <citation type="submission" date="2018-03" db="EMBL/GenBank/DDBJ databases">
        <authorList>
            <person name="Guldener U."/>
        </authorList>
    </citation>
    <scope>NUCLEOTIDE SEQUENCE [LARGE SCALE GENOMIC DNA]</scope>
    <source>
        <strain evidence="3">ATCC34888</strain>
    </source>
</reference>
<name>A0A5C3FYT0_PSEA2</name>
<evidence type="ECO:0000256" key="1">
    <source>
        <dbReference type="SAM" id="MobiDB-lite"/>
    </source>
</evidence>
<dbReference type="PANTHER" id="PTHR21192:SF2">
    <property type="entry name" value="NADH DEHYDROGENASE [UBIQUINONE] 1 ALPHA SUBCOMPLEX ASSEMBLY FACTOR 3"/>
    <property type="match status" value="1"/>
</dbReference>
<evidence type="ECO:0000313" key="2">
    <source>
        <dbReference type="EMBL" id="SPO42956.1"/>
    </source>
</evidence>
<dbReference type="Gene3D" id="3.40.1230.10">
    <property type="entry name" value="MTH938-like"/>
    <property type="match status" value="1"/>
</dbReference>
<feature type="region of interest" description="Disordered" evidence="1">
    <location>
        <begin position="24"/>
        <end position="49"/>
    </location>
</feature>
<dbReference type="EMBL" id="OOIQ01000030">
    <property type="protein sequence ID" value="SPO49366.1"/>
    <property type="molecule type" value="Genomic_DNA"/>
</dbReference>
<evidence type="ECO:0008006" key="5">
    <source>
        <dbReference type="Google" id="ProtNLM"/>
    </source>
</evidence>
<dbReference type="GO" id="GO:0032981">
    <property type="term" value="P:mitochondrial respiratory chain complex I assembly"/>
    <property type="evidence" value="ECO:0007669"/>
    <property type="project" value="TreeGrafter"/>
</dbReference>
<dbReference type="EMBL" id="OOIQ01000001">
    <property type="protein sequence ID" value="SPO42956.1"/>
    <property type="molecule type" value="Genomic_DNA"/>
</dbReference>
<sequence length="232" mass="25555">MKAIQALKGVARPRCMATVTRAVQPARFSTSTPRRLPSDDPGGKPNTGQHRTVYDDFYNILAPPTPSTSIVIASTSPTSITLQDGLVLAEPVVILNNQVFLFDHPTLNQDYATPSGIGWEAWIDQQVRPGKKLEVTQKVKDVLGIFEVVDERPEIVLFGTGKRVLPPPTPIRQYLNELGIQLDVQSTHDAASTFNMLSEEGRKVAAILIPAEPTEKVRYTPQQLERLLAGKH</sequence>
<gene>
    <name evidence="2" type="ORF">PSANT_00640</name>
    <name evidence="3" type="ORF">PSANT_07059</name>
</gene>
<accession>A0A5C3FYT0</accession>
<evidence type="ECO:0000313" key="3">
    <source>
        <dbReference type="EMBL" id="SPO49366.1"/>
    </source>
</evidence>
<dbReference type="PANTHER" id="PTHR21192">
    <property type="entry name" value="NUCLEAR PROTEIN E3-3"/>
    <property type="match status" value="1"/>
</dbReference>
<evidence type="ECO:0000313" key="4">
    <source>
        <dbReference type="Proteomes" id="UP000325008"/>
    </source>
</evidence>
<dbReference type="RefSeq" id="XP_014659710.1">
    <property type="nucleotide sequence ID" value="XM_014804224.1"/>
</dbReference>
<proteinExistence type="predicted"/>
<organism evidence="3 4">
    <name type="scientific">Pseudozyma antarctica</name>
    <name type="common">Yeast</name>
    <name type="synonym">Candida antarctica</name>
    <dbReference type="NCBI Taxonomy" id="84753"/>
    <lineage>
        <taxon>Eukaryota</taxon>
        <taxon>Fungi</taxon>
        <taxon>Dikarya</taxon>
        <taxon>Basidiomycota</taxon>
        <taxon>Ustilaginomycotina</taxon>
        <taxon>Ustilaginomycetes</taxon>
        <taxon>Ustilaginales</taxon>
        <taxon>Ustilaginaceae</taxon>
        <taxon>Moesziomyces</taxon>
    </lineage>
</organism>
<dbReference type="Pfam" id="PF04430">
    <property type="entry name" value="DUF498"/>
    <property type="match status" value="1"/>
</dbReference>
<dbReference type="GO" id="GO:0005743">
    <property type="term" value="C:mitochondrial inner membrane"/>
    <property type="evidence" value="ECO:0007669"/>
    <property type="project" value="TreeGrafter"/>
</dbReference>